<keyword evidence="11 20" id="KW-0862">Zinc</keyword>
<keyword evidence="13 20" id="KW-0408">Iron</keyword>
<evidence type="ECO:0000256" key="6">
    <source>
        <dbReference type="ARBA" id="ARBA00022695"/>
    </source>
</evidence>
<dbReference type="GO" id="GO:0008270">
    <property type="term" value="F:zinc ion binding"/>
    <property type="evidence" value="ECO:0007669"/>
    <property type="project" value="UniProtKB-KW"/>
</dbReference>
<reference evidence="26 27" key="1">
    <citation type="submission" date="2018-11" db="EMBL/GenBank/DDBJ databases">
        <title>Genome sequence of Saitozyma podzolica DSM 27192.</title>
        <authorList>
            <person name="Aliyu H."/>
            <person name="Gorte O."/>
            <person name="Ochsenreither K."/>
        </authorList>
    </citation>
    <scope>NUCLEOTIDE SEQUENCE [LARGE SCALE GENOMIC DNA]</scope>
    <source>
        <strain evidence="26 27">DSM 27192</strain>
    </source>
</reference>
<dbReference type="GO" id="GO:0042276">
    <property type="term" value="P:error-prone translesion synthesis"/>
    <property type="evidence" value="ECO:0007669"/>
    <property type="project" value="TreeGrafter"/>
</dbReference>
<dbReference type="InterPro" id="IPR023211">
    <property type="entry name" value="DNA_pol_palm_dom_sf"/>
</dbReference>
<feature type="region of interest" description="Disordered" evidence="21">
    <location>
        <begin position="580"/>
        <end position="614"/>
    </location>
</feature>
<comment type="cofactor">
    <cofactor evidence="1 20">
        <name>[4Fe-4S] cluster</name>
        <dbReference type="ChEBI" id="CHEBI:49883"/>
    </cofactor>
</comment>
<evidence type="ECO:0000256" key="3">
    <source>
        <dbReference type="ARBA" id="ARBA00005755"/>
    </source>
</evidence>
<evidence type="ECO:0000259" key="23">
    <source>
        <dbReference type="Pfam" id="PF03104"/>
    </source>
</evidence>
<dbReference type="STRING" id="1890683.A0A427YSD7"/>
<keyword evidence="12 20" id="KW-0239">DNA-directed DNA polymerase</keyword>
<evidence type="ECO:0000259" key="25">
    <source>
        <dbReference type="Pfam" id="PF24055"/>
    </source>
</evidence>
<keyword evidence="16" id="KW-0234">DNA repair</keyword>
<dbReference type="InterPro" id="IPR030559">
    <property type="entry name" value="PolZ_Rev3"/>
</dbReference>
<evidence type="ECO:0000256" key="16">
    <source>
        <dbReference type="ARBA" id="ARBA00023204"/>
    </source>
</evidence>
<dbReference type="Proteomes" id="UP000279259">
    <property type="component" value="Unassembled WGS sequence"/>
</dbReference>
<evidence type="ECO:0000256" key="9">
    <source>
        <dbReference type="ARBA" id="ARBA00022763"/>
    </source>
</evidence>
<name>A0A427YSD7_9TREE</name>
<keyword evidence="6 20" id="KW-0548">Nucleotidyltransferase</keyword>
<feature type="compositionally biased region" description="Low complexity" evidence="21">
    <location>
        <begin position="851"/>
        <end position="863"/>
    </location>
</feature>
<evidence type="ECO:0000256" key="7">
    <source>
        <dbReference type="ARBA" id="ARBA00022705"/>
    </source>
</evidence>
<dbReference type="Gene3D" id="3.30.342.10">
    <property type="entry name" value="DNA Polymerase, chain B, domain 1"/>
    <property type="match status" value="1"/>
</dbReference>
<comment type="subunit">
    <text evidence="19">Forms DNA polymerase zeta with REV7.</text>
</comment>
<dbReference type="Pfam" id="PF03104">
    <property type="entry name" value="DNA_pol_B_exo1"/>
    <property type="match status" value="1"/>
</dbReference>
<feature type="domain" description="DNA-directed DNA polymerase family B exonuclease" evidence="23">
    <location>
        <begin position="1034"/>
        <end position="1225"/>
    </location>
</feature>
<feature type="compositionally biased region" description="Polar residues" evidence="21">
    <location>
        <begin position="782"/>
        <end position="795"/>
    </location>
</feature>
<feature type="region of interest" description="Disordered" evidence="21">
    <location>
        <begin position="396"/>
        <end position="432"/>
    </location>
</feature>
<feature type="compositionally biased region" description="Polar residues" evidence="21">
    <location>
        <begin position="594"/>
        <end position="604"/>
    </location>
</feature>
<evidence type="ECO:0000313" key="27">
    <source>
        <dbReference type="Proteomes" id="UP000279259"/>
    </source>
</evidence>
<keyword evidence="15 20" id="KW-0238">DNA-binding</keyword>
<evidence type="ECO:0000256" key="20">
    <source>
        <dbReference type="RuleBase" id="RU000442"/>
    </source>
</evidence>
<evidence type="ECO:0000259" key="24">
    <source>
        <dbReference type="Pfam" id="PF14260"/>
    </source>
</evidence>
<dbReference type="SUPFAM" id="SSF53098">
    <property type="entry name" value="Ribonuclease H-like"/>
    <property type="match status" value="1"/>
</dbReference>
<dbReference type="Pfam" id="PF00136">
    <property type="entry name" value="DNA_pol_B"/>
    <property type="match status" value="1"/>
</dbReference>
<evidence type="ECO:0000256" key="13">
    <source>
        <dbReference type="ARBA" id="ARBA00023004"/>
    </source>
</evidence>
<dbReference type="InterPro" id="IPR006134">
    <property type="entry name" value="DNA-dir_DNA_pol_B_multi_dom"/>
</dbReference>
<dbReference type="GO" id="GO:0006260">
    <property type="term" value="P:DNA replication"/>
    <property type="evidence" value="ECO:0007669"/>
    <property type="project" value="UniProtKB-KW"/>
</dbReference>
<dbReference type="EC" id="2.7.7.7" evidence="20"/>
<dbReference type="InterPro" id="IPR006172">
    <property type="entry name" value="DNA-dir_DNA_pol_B"/>
</dbReference>
<feature type="compositionally biased region" description="Basic and acidic residues" evidence="21">
    <location>
        <begin position="528"/>
        <end position="546"/>
    </location>
</feature>
<dbReference type="FunFam" id="1.10.287.690:FF:000002">
    <property type="entry name" value="DNA polymerase zeta"/>
    <property type="match status" value="1"/>
</dbReference>
<feature type="compositionally biased region" description="Acidic residues" evidence="21">
    <location>
        <begin position="516"/>
        <end position="527"/>
    </location>
</feature>
<feature type="region of interest" description="Disordered" evidence="21">
    <location>
        <begin position="516"/>
        <end position="546"/>
    </location>
</feature>
<dbReference type="Pfam" id="PF14260">
    <property type="entry name" value="zf-C4pol"/>
    <property type="match status" value="1"/>
</dbReference>
<feature type="domain" description="DNA polymerase delta/zeta catalytic subunit N-terminal" evidence="25">
    <location>
        <begin position="53"/>
        <end position="145"/>
    </location>
</feature>
<evidence type="ECO:0000256" key="4">
    <source>
        <dbReference type="ARBA" id="ARBA00022485"/>
    </source>
</evidence>
<dbReference type="InterPro" id="IPR012337">
    <property type="entry name" value="RNaseH-like_sf"/>
</dbReference>
<dbReference type="EMBL" id="RSCD01000003">
    <property type="protein sequence ID" value="RSH93992.1"/>
    <property type="molecule type" value="Genomic_DNA"/>
</dbReference>
<proteinExistence type="inferred from homology"/>
<dbReference type="Gene3D" id="3.90.1600.10">
    <property type="entry name" value="Palm domain of DNA polymerase"/>
    <property type="match status" value="1"/>
</dbReference>
<gene>
    <name evidence="26" type="primary">REV3</name>
    <name evidence="26" type="ORF">EHS25_006645</name>
</gene>
<evidence type="ECO:0000256" key="8">
    <source>
        <dbReference type="ARBA" id="ARBA00022723"/>
    </source>
</evidence>
<dbReference type="InterPro" id="IPR042087">
    <property type="entry name" value="DNA_pol_B_thumb"/>
</dbReference>
<dbReference type="PANTHER" id="PTHR45812">
    <property type="entry name" value="DNA POLYMERASE ZETA CATALYTIC SUBUNIT"/>
    <property type="match status" value="1"/>
</dbReference>
<evidence type="ECO:0000256" key="21">
    <source>
        <dbReference type="SAM" id="MobiDB-lite"/>
    </source>
</evidence>
<dbReference type="InterPro" id="IPR017964">
    <property type="entry name" value="DNA-dir_DNA_pol_B_CS"/>
</dbReference>
<dbReference type="InterPro" id="IPR025687">
    <property type="entry name" value="Znf-C4pol"/>
</dbReference>
<dbReference type="FunFam" id="3.30.420.10:FF:000024">
    <property type="entry name" value="DNA polymerase zeta catalytic subunit"/>
    <property type="match status" value="1"/>
</dbReference>
<dbReference type="GO" id="GO:0000724">
    <property type="term" value="P:double-strand break repair via homologous recombination"/>
    <property type="evidence" value="ECO:0007669"/>
    <property type="project" value="TreeGrafter"/>
</dbReference>
<dbReference type="Gene3D" id="1.10.132.60">
    <property type="entry name" value="DNA polymerase family B, C-terminal domain"/>
    <property type="match status" value="1"/>
</dbReference>
<feature type="region of interest" description="Disordered" evidence="21">
    <location>
        <begin position="638"/>
        <end position="670"/>
    </location>
</feature>
<evidence type="ECO:0000256" key="15">
    <source>
        <dbReference type="ARBA" id="ARBA00023125"/>
    </source>
</evidence>
<dbReference type="GO" id="GO:0000166">
    <property type="term" value="F:nucleotide binding"/>
    <property type="evidence" value="ECO:0007669"/>
    <property type="project" value="InterPro"/>
</dbReference>
<keyword evidence="14 20" id="KW-0411">Iron-sulfur</keyword>
<evidence type="ECO:0000256" key="10">
    <source>
        <dbReference type="ARBA" id="ARBA00022771"/>
    </source>
</evidence>
<dbReference type="FunFam" id="1.10.132.60:FF:000007">
    <property type="entry name" value="DNA polymerase"/>
    <property type="match status" value="1"/>
</dbReference>
<feature type="region of interest" description="Disordered" evidence="21">
    <location>
        <begin position="710"/>
        <end position="738"/>
    </location>
</feature>
<dbReference type="PRINTS" id="PR00106">
    <property type="entry name" value="DNAPOLB"/>
</dbReference>
<keyword evidence="9" id="KW-0227">DNA damage</keyword>
<dbReference type="PROSITE" id="PS00116">
    <property type="entry name" value="DNA_POLYMERASE_B"/>
    <property type="match status" value="1"/>
</dbReference>
<evidence type="ECO:0000256" key="12">
    <source>
        <dbReference type="ARBA" id="ARBA00022932"/>
    </source>
</evidence>
<evidence type="ECO:0000256" key="19">
    <source>
        <dbReference type="ARBA" id="ARBA00066055"/>
    </source>
</evidence>
<organism evidence="26 27">
    <name type="scientific">Saitozyma podzolica</name>
    <dbReference type="NCBI Taxonomy" id="1890683"/>
    <lineage>
        <taxon>Eukaryota</taxon>
        <taxon>Fungi</taxon>
        <taxon>Dikarya</taxon>
        <taxon>Basidiomycota</taxon>
        <taxon>Agaricomycotina</taxon>
        <taxon>Tremellomycetes</taxon>
        <taxon>Tremellales</taxon>
        <taxon>Trimorphomycetaceae</taxon>
        <taxon>Saitozyma</taxon>
    </lineage>
</organism>
<comment type="catalytic activity">
    <reaction evidence="18 20">
        <text>DNA(n) + a 2'-deoxyribonucleoside 5'-triphosphate = DNA(n+1) + diphosphate</text>
        <dbReference type="Rhea" id="RHEA:22508"/>
        <dbReference type="Rhea" id="RHEA-COMP:17339"/>
        <dbReference type="Rhea" id="RHEA-COMP:17340"/>
        <dbReference type="ChEBI" id="CHEBI:33019"/>
        <dbReference type="ChEBI" id="CHEBI:61560"/>
        <dbReference type="ChEBI" id="CHEBI:173112"/>
        <dbReference type="EC" id="2.7.7.7"/>
    </reaction>
</comment>
<dbReference type="GO" id="GO:0003677">
    <property type="term" value="F:DNA binding"/>
    <property type="evidence" value="ECO:0007669"/>
    <property type="project" value="UniProtKB-KW"/>
</dbReference>
<feature type="region of interest" description="Disordered" evidence="21">
    <location>
        <begin position="769"/>
        <end position="910"/>
    </location>
</feature>
<dbReference type="PANTHER" id="PTHR45812:SF1">
    <property type="entry name" value="DNA POLYMERASE ZETA CATALYTIC SUBUNIT"/>
    <property type="match status" value="1"/>
</dbReference>
<evidence type="ECO:0000313" key="26">
    <source>
        <dbReference type="EMBL" id="RSH93992.1"/>
    </source>
</evidence>
<dbReference type="Gene3D" id="3.30.420.10">
    <property type="entry name" value="Ribonuclease H-like superfamily/Ribonuclease H"/>
    <property type="match status" value="1"/>
</dbReference>
<comment type="caution">
    <text evidence="26">The sequence shown here is derived from an EMBL/GenBank/DDBJ whole genome shotgun (WGS) entry which is preliminary data.</text>
</comment>
<keyword evidence="7 20" id="KW-0235">DNA replication</keyword>
<feature type="compositionally biased region" description="Low complexity" evidence="21">
    <location>
        <begin position="417"/>
        <end position="432"/>
    </location>
</feature>
<dbReference type="InterPro" id="IPR056435">
    <property type="entry name" value="DPOD/Z_N"/>
</dbReference>
<keyword evidence="8 20" id="KW-0479">Metal-binding</keyword>
<accession>A0A427YSD7</accession>
<dbReference type="GO" id="GO:0003887">
    <property type="term" value="F:DNA-directed DNA polymerase activity"/>
    <property type="evidence" value="ECO:0007669"/>
    <property type="project" value="UniProtKB-KW"/>
</dbReference>
<keyword evidence="17 20" id="KW-0539">Nucleus</keyword>
<protein>
    <recommendedName>
        <fullName evidence="20">DNA polymerase</fullName>
        <ecNumber evidence="20">2.7.7.7</ecNumber>
    </recommendedName>
</protein>
<dbReference type="InterPro" id="IPR006133">
    <property type="entry name" value="DNA-dir_DNA_pol_B_exonuc"/>
</dbReference>
<evidence type="ECO:0000256" key="14">
    <source>
        <dbReference type="ARBA" id="ARBA00023014"/>
    </source>
</evidence>
<keyword evidence="10 20" id="KW-0863">Zinc-finger</keyword>
<dbReference type="SUPFAM" id="SSF56672">
    <property type="entry name" value="DNA/RNA polymerases"/>
    <property type="match status" value="1"/>
</dbReference>
<dbReference type="SMART" id="SM00486">
    <property type="entry name" value="POLBc"/>
    <property type="match status" value="1"/>
</dbReference>
<feature type="domain" description="DNA-directed DNA polymerase family B multifunctional" evidence="22">
    <location>
        <begin position="1291"/>
        <end position="1737"/>
    </location>
</feature>
<evidence type="ECO:0000256" key="17">
    <source>
        <dbReference type="ARBA" id="ARBA00023242"/>
    </source>
</evidence>
<dbReference type="OrthoDB" id="2414538at2759"/>
<evidence type="ECO:0000256" key="1">
    <source>
        <dbReference type="ARBA" id="ARBA00001966"/>
    </source>
</evidence>
<feature type="domain" description="C4-type zinc-finger of DNA polymerase delta" evidence="24">
    <location>
        <begin position="1778"/>
        <end position="1847"/>
    </location>
</feature>
<evidence type="ECO:0000256" key="2">
    <source>
        <dbReference type="ARBA" id="ARBA00004123"/>
    </source>
</evidence>
<evidence type="ECO:0000256" key="5">
    <source>
        <dbReference type="ARBA" id="ARBA00022679"/>
    </source>
</evidence>
<dbReference type="InterPro" id="IPR036397">
    <property type="entry name" value="RNaseH_sf"/>
</dbReference>
<dbReference type="Pfam" id="PF24055">
    <property type="entry name" value="POL3_N"/>
    <property type="match status" value="1"/>
</dbReference>
<evidence type="ECO:0000256" key="11">
    <source>
        <dbReference type="ARBA" id="ARBA00022833"/>
    </source>
</evidence>
<evidence type="ECO:0000256" key="18">
    <source>
        <dbReference type="ARBA" id="ARBA00049244"/>
    </source>
</evidence>
<sequence length="1895" mass="212300">MSSPLPSLAHDYVPQRFATAIPPGCLPHHMPVLRIFGTTSHLQKICANIHLCYPYFFVPYPMDSTDPLRPERVVKLCQRFAVSLNHAICLALRQNPSGRGNYGGGTDPKHLHVVSVMLVKGVPFYGYHIGYSYYLKVMLVNPSRMYVALEQLRKPVVLGREWQPHEAHMSHVLQFMCDFDLYGCGWLDLSGGTFRDPLPEGDPYESPPQDPPTTFDAITVPSSMIYPPALSPPKDTFSPLEIDVLPHQILNRLRLRPRQLHHDFVELLRQPLDPNEKLVPAVAELWEDERRRRAAKGLSLKEEAMIPRSGGMGGRTMDELGYKVEGRETQENRGGDWKISEELWEMLEERMASERRKKGRTTFERFSMDVTAGKDGEKRKYDRWVMTTFDAVSAHWPERARPPMSTQSSKRSRRTKASSAAAPSSPLPHSALKSSLLGARTSSPVREPSPLFEIKVEAHVGGLPNGQGGALTSDNADEYSSDEENPFEAIAMSQASFTNDVQAEINPYAISREALQVDEDLEDEDDVDAGRQRHAEDARQHAADSVRLRATQAPAGGDESEEFDDAELDDLFRNTVLGAFYSPRGTPRRDRANGSATVTPTTAGTSGGPLDERRARREQRLREQAGLGDLSTIFDRSSVSLSPRVNPYDDTTRTPNKPRSPVSDKATPTSLVRNLFAKNRPSVSPLDTPSKRRAWPPANAVVLPPARKATVGWKSPSPEDSAALIESPTKGTPKVNGHNHIKVENAGIEQDVKPDIVLLEIMASDESKVDTLPPAAQPEPSYHSSKSTTGSNGNVTVKRGPSPTFRDPYPEPGPTAVDTVTDAPVQSSQDRPKKRVRLVGPIDEPENPFTQQSQHSQRSQQSQPRASNNSLASSQTAETSETTSTVPSNLSRTAWTFRRQPPSSRDVQETIESYGEPSVVYQEPFYSNTVDVPPRAKMFGGRMFSIKGSAVADLQEFDSSVPFMGKRWLKTKTSQNGSARYGWEYGLPPPSFDQVVDWCTKQDDEAREQAKRHALLNSQLARPTQKIRFGFKYSQKNKSEAAEREQQNMSVLALEVFATSRHQLLPDPEKDELTAMFFCFQNEDDGLPDTTTHRGYHAGYVVIDSPQTQGGRARLEGVPCHVVDSELDLINWVIDFVKTWDPDVLAGWELHNASWGYLAARANEAFSIDLTEEISRVVGGRSRPKKDFYSATHTSTFKVSGRHILNIWRICRSEINLNQYSFENVVFHLLHQRIPHYSSASLTALWKSKTPEHAVRVLRYFFTRVVIYSEIIDAAEIITKNAEFARVFGVDFASVMFRGSQFKVESFMFRIAKPESFVLVSPSKQQVGLQNAPFAVPLIAEPESKYYSHPILVLDFQSLYPSVMIAYNICFSTCLGRVEKFKGTDKFGFTELKVADGLLELLKDYLTVTPNGMIFVKPCVRKSLLAKMLGEILDTRVMVKQAMKGSRSDKSLTQLLNARQLGLKLMANVTYGYTSATYSGRMPCIEVADSIVQTGRETLEKAQELIHSRAEWAAQVVYGDTDSLFVALPGRSKEQAFKIGNEIADAVTATNPKPVKLKFEKVYMGSVLMAKKRYVGFKYEHPDETEPVFDAKGIETIRRDGFPAQQKIEEVCLKLLFRTQDLSQIKDFCRQEWTKILQGRVSIQDFVIAKEVRLGSYSEKGVPPPGAAVAYRRILKDPRDEPQYAERVPYIVSNAEGRRLIDRARMPQEMLVNRSLGIDAEYYIRNLLVPPLSRIFNLVGADVEHWFDSMPRTKRVKRYDLRDSGKMRIDSHFKSSHCVVCGIDSNTSICHACRADPAQSTHALLSREHIAHEKLLATHRICSSCSSTPVHERNLCDSIDCPVLYARVQAQRDVEDVVEARGIVEMLKREGEGGEVQVDGLREVDEGEFAGALDW</sequence>
<keyword evidence="5 20" id="KW-0808">Transferase</keyword>
<dbReference type="GO" id="GO:0051539">
    <property type="term" value="F:4 iron, 4 sulfur cluster binding"/>
    <property type="evidence" value="ECO:0007669"/>
    <property type="project" value="UniProtKB-KW"/>
</dbReference>
<comment type="subcellular location">
    <subcellularLocation>
        <location evidence="2 20">Nucleus</location>
    </subcellularLocation>
</comment>
<keyword evidence="27" id="KW-1185">Reference proteome</keyword>
<dbReference type="CDD" id="cd05534">
    <property type="entry name" value="POLBc_zeta"/>
    <property type="match status" value="1"/>
</dbReference>
<dbReference type="Gene3D" id="1.10.287.690">
    <property type="entry name" value="Helix hairpin bin"/>
    <property type="match status" value="1"/>
</dbReference>
<dbReference type="GO" id="GO:0016035">
    <property type="term" value="C:zeta DNA polymerase complex"/>
    <property type="evidence" value="ECO:0007669"/>
    <property type="project" value="InterPro"/>
</dbReference>
<dbReference type="GO" id="GO:0005634">
    <property type="term" value="C:nucleus"/>
    <property type="evidence" value="ECO:0007669"/>
    <property type="project" value="UniProtKB-SubCell"/>
</dbReference>
<keyword evidence="4 20" id="KW-0004">4Fe-4S</keyword>
<dbReference type="InterPro" id="IPR043502">
    <property type="entry name" value="DNA/RNA_pol_sf"/>
</dbReference>
<comment type="similarity">
    <text evidence="3 20">Belongs to the DNA polymerase type-B family.</text>
</comment>
<dbReference type="CDD" id="cd05778">
    <property type="entry name" value="DNA_polB_zeta_exo"/>
    <property type="match status" value="1"/>
</dbReference>
<feature type="compositionally biased region" description="Low complexity" evidence="21">
    <location>
        <begin position="870"/>
        <end position="885"/>
    </location>
</feature>
<evidence type="ECO:0000259" key="22">
    <source>
        <dbReference type="Pfam" id="PF00136"/>
    </source>
</evidence>